<sequence>MKIKVKVNYIYSLALLTLLFISKDGYTAGLSKSVLQDSTIVEGKVENESVDVAFGTMRRPYVNGSVVTISGEELVKSRSSNIMIALQGRLPGLNIIQTGGEPSLETFSAQVRGQDSPNANTILFLVDGIERDPQGIDPHEIKRVTVLRDGAARAMYGMRAGAGAILIETKRGFNGKSKINISFDQAFQSPTRLPSLVSAYDYTRMYNQRVANDTLYADAQDIASGGNGLDQSGTQFYTPYEMERYRLADSTEFYPVRDMVGDFMKDYSLMSRLNINFRGGNDAMKFFTSVSYMNQSGLFENVPFDEYSYNSKSKSNRFNFRTNLDITLSPTTEVWVNVGGYLERNNSPYIGPGQGWDYAISKLYETPNNAYNDLTPDGEVLVKRDKIEFRNTQSIFGYLNRTGSQAETVTRLGNTFGIRQELNAIKGLSVSGQVSFDVLSRSSQQRSRSYESYEVTTFSDISGADSLGYALIPGTSNSTLSDSQTKYFYYMYNLRARVDYNRVFNQKHEVMATLLGEQNRAQKQILLPNNYLGFSGRFLYAYDSKYIAEANFAYQGSEQFFKDNRYGVFPSLGLGWVLSNEDFMKNSTVVNYMKLKATVGVTGNAAFNYDGNNQFLYITSWNPNGTEDQLGNENFQWETFTNYNIGVEANLLNSLYLSADFFYNDNSNLVVQNIDIIPNGMMGLGGASLPPANIGSSFNRGFELAAGYAKNLSKDWYINLRANMSYSKNEITDLAEVPYDDTFAYPYRSKGYPISQYWGYRSAGLFNSQSEIDNWADQSALGGVPIPGDIKFEDLNGDGLVDQKDIAPLASGSVPQTFFGLNIQTTYKWFDLNIFLNGATGRNVLLSGFGRWANRDNFTEYMQNAWTPEKAASGEDIVYPRLGNNTTNYRTTNYWIEDGSFLRLKNIELGYTMPTQVSDRLNAQSIRFYISGLNLLTFDNLPNQDFDPEVAAGSNINYPLIKSYNLGVSVQF</sequence>
<dbReference type="PROSITE" id="PS52016">
    <property type="entry name" value="TONB_DEPENDENT_REC_3"/>
    <property type="match status" value="1"/>
</dbReference>
<evidence type="ECO:0000259" key="2">
    <source>
        <dbReference type="Pfam" id="PF07715"/>
    </source>
</evidence>
<dbReference type="AlphaFoldDB" id="A0A918UKK4"/>
<keyword evidence="1" id="KW-0998">Cell outer membrane</keyword>
<dbReference type="Gene3D" id="2.170.130.10">
    <property type="entry name" value="TonB-dependent receptor, plug domain"/>
    <property type="match status" value="1"/>
</dbReference>
<comment type="similarity">
    <text evidence="1">Belongs to the TonB-dependent receptor family.</text>
</comment>
<comment type="caution">
    <text evidence="3">The sequence shown here is derived from an EMBL/GenBank/DDBJ whole genome shotgun (WGS) entry which is preliminary data.</text>
</comment>
<dbReference type="Proteomes" id="UP000619457">
    <property type="component" value="Unassembled WGS sequence"/>
</dbReference>
<dbReference type="EMBL" id="BMWX01000001">
    <property type="protein sequence ID" value="GGZ16593.1"/>
    <property type="molecule type" value="Genomic_DNA"/>
</dbReference>
<dbReference type="PROSITE" id="PS00018">
    <property type="entry name" value="EF_HAND_1"/>
    <property type="match status" value="1"/>
</dbReference>
<keyword evidence="1" id="KW-0813">Transport</keyword>
<dbReference type="GO" id="GO:0009279">
    <property type="term" value="C:cell outer membrane"/>
    <property type="evidence" value="ECO:0007669"/>
    <property type="project" value="UniProtKB-SubCell"/>
</dbReference>
<organism evidence="3 4">
    <name type="scientific">Echinicola pacifica</name>
    <dbReference type="NCBI Taxonomy" id="346377"/>
    <lineage>
        <taxon>Bacteria</taxon>
        <taxon>Pseudomonadati</taxon>
        <taxon>Bacteroidota</taxon>
        <taxon>Cytophagia</taxon>
        <taxon>Cytophagales</taxon>
        <taxon>Cyclobacteriaceae</taxon>
        <taxon>Echinicola</taxon>
    </lineage>
</organism>
<evidence type="ECO:0000256" key="1">
    <source>
        <dbReference type="PROSITE-ProRule" id="PRU01360"/>
    </source>
</evidence>
<accession>A0A918UKK4</accession>
<keyword evidence="1" id="KW-0812">Transmembrane</keyword>
<dbReference type="InterPro" id="IPR012910">
    <property type="entry name" value="Plug_dom"/>
</dbReference>
<reference evidence="3" key="1">
    <citation type="journal article" date="2014" name="Int. J. Syst. Evol. Microbiol.">
        <title>Complete genome sequence of Corynebacterium casei LMG S-19264T (=DSM 44701T), isolated from a smear-ripened cheese.</title>
        <authorList>
            <consortium name="US DOE Joint Genome Institute (JGI-PGF)"/>
            <person name="Walter F."/>
            <person name="Albersmeier A."/>
            <person name="Kalinowski J."/>
            <person name="Ruckert C."/>
        </authorList>
    </citation>
    <scope>NUCLEOTIDE SEQUENCE</scope>
    <source>
        <strain evidence="3">KCTC 12368</strain>
    </source>
</reference>
<dbReference type="InterPro" id="IPR018247">
    <property type="entry name" value="EF_Hand_1_Ca_BS"/>
</dbReference>
<dbReference type="Pfam" id="PF07715">
    <property type="entry name" value="Plug"/>
    <property type="match status" value="1"/>
</dbReference>
<name>A0A918UKK4_9BACT</name>
<dbReference type="RefSeq" id="WP_018474115.1">
    <property type="nucleotide sequence ID" value="NZ_BMWX01000001.1"/>
</dbReference>
<proteinExistence type="inferred from homology"/>
<dbReference type="NCBIfam" id="TIGR04056">
    <property type="entry name" value="OMP_RagA_SusC"/>
    <property type="match status" value="1"/>
</dbReference>
<evidence type="ECO:0000313" key="3">
    <source>
        <dbReference type="EMBL" id="GGZ16593.1"/>
    </source>
</evidence>
<evidence type="ECO:0000313" key="4">
    <source>
        <dbReference type="Proteomes" id="UP000619457"/>
    </source>
</evidence>
<keyword evidence="4" id="KW-1185">Reference proteome</keyword>
<dbReference type="InterPro" id="IPR023996">
    <property type="entry name" value="TonB-dep_OMP_SusC/RagA"/>
</dbReference>
<feature type="domain" description="TonB-dependent receptor plug" evidence="2">
    <location>
        <begin position="63"/>
        <end position="164"/>
    </location>
</feature>
<reference evidence="3" key="2">
    <citation type="submission" date="2020-09" db="EMBL/GenBank/DDBJ databases">
        <authorList>
            <person name="Sun Q."/>
            <person name="Kim S."/>
        </authorList>
    </citation>
    <scope>NUCLEOTIDE SEQUENCE</scope>
    <source>
        <strain evidence="3">KCTC 12368</strain>
    </source>
</reference>
<gene>
    <name evidence="3" type="ORF">GCM10007049_06210</name>
</gene>
<protein>
    <submittedName>
        <fullName evidence="3">SusC/RagA family TonB-linked outer membrane protein</fullName>
    </submittedName>
</protein>
<dbReference type="SUPFAM" id="SSF56935">
    <property type="entry name" value="Porins"/>
    <property type="match status" value="1"/>
</dbReference>
<dbReference type="InterPro" id="IPR037066">
    <property type="entry name" value="Plug_dom_sf"/>
</dbReference>
<keyword evidence="1" id="KW-0472">Membrane</keyword>
<comment type="subcellular location">
    <subcellularLocation>
        <location evidence="1">Cell outer membrane</location>
        <topology evidence="1">Multi-pass membrane protein</topology>
    </subcellularLocation>
</comment>
<dbReference type="InterPro" id="IPR039426">
    <property type="entry name" value="TonB-dep_rcpt-like"/>
</dbReference>
<keyword evidence="1" id="KW-1134">Transmembrane beta strand</keyword>